<protein>
    <submittedName>
        <fullName evidence="1">Uncharacterized protein</fullName>
    </submittedName>
</protein>
<dbReference type="STRING" id="543526.Htur_3043"/>
<organism evidence="1 2">
    <name type="scientific">Haloterrigena turkmenica (strain ATCC 51198 / DSM 5511 / JCM 9101 / NCIMB 13204 / VKM B-1734 / 4k)</name>
    <name type="common">Halococcus turkmenicus</name>
    <dbReference type="NCBI Taxonomy" id="543526"/>
    <lineage>
        <taxon>Archaea</taxon>
        <taxon>Methanobacteriati</taxon>
        <taxon>Methanobacteriota</taxon>
        <taxon>Stenosarchaea group</taxon>
        <taxon>Halobacteria</taxon>
        <taxon>Halobacteriales</taxon>
        <taxon>Natrialbaceae</taxon>
        <taxon>Haloterrigena</taxon>
    </lineage>
</organism>
<evidence type="ECO:0000313" key="1">
    <source>
        <dbReference type="EMBL" id="ADB61910.1"/>
    </source>
</evidence>
<name>D2RYU2_HALTV</name>
<dbReference type="AlphaFoldDB" id="D2RYU2"/>
<dbReference type="RefSeq" id="WP_012944173.1">
    <property type="nucleotide sequence ID" value="NC_013743.1"/>
</dbReference>
<proteinExistence type="predicted"/>
<dbReference type="eggNOG" id="arCOG11478">
    <property type="taxonomic scope" value="Archaea"/>
</dbReference>
<keyword evidence="2" id="KW-1185">Reference proteome</keyword>
<dbReference type="Proteomes" id="UP000001903">
    <property type="component" value="Chromosome"/>
</dbReference>
<dbReference type="EMBL" id="CP001860">
    <property type="protein sequence ID" value="ADB61910.1"/>
    <property type="molecule type" value="Genomic_DNA"/>
</dbReference>
<sequence length="41" mass="4435">MPASWAELFDRGADYDVDLEAVRTAADELSTETETEAGDDA</sequence>
<evidence type="ECO:0000313" key="2">
    <source>
        <dbReference type="Proteomes" id="UP000001903"/>
    </source>
</evidence>
<accession>D2RYU2</accession>
<reference evidence="1 2" key="1">
    <citation type="journal article" date="2010" name="Stand. Genomic Sci.">
        <title>Complete genome sequence of Haloterrigena turkmenica type strain (4k).</title>
        <authorList>
            <person name="Saunders E."/>
            <person name="Tindall B.J."/>
            <person name="Fahnrich R."/>
            <person name="Lapidus A."/>
            <person name="Copeland A."/>
            <person name="Del Rio T.G."/>
            <person name="Lucas S."/>
            <person name="Chen F."/>
            <person name="Tice H."/>
            <person name="Cheng J.F."/>
            <person name="Han C."/>
            <person name="Detter J.C."/>
            <person name="Bruce D."/>
            <person name="Goodwin L."/>
            <person name="Chain P."/>
            <person name="Pitluck S."/>
            <person name="Pati A."/>
            <person name="Ivanova N."/>
            <person name="Mavromatis K."/>
            <person name="Chen A."/>
            <person name="Palaniappan K."/>
            <person name="Land M."/>
            <person name="Hauser L."/>
            <person name="Chang Y.J."/>
            <person name="Jeffries C.D."/>
            <person name="Brettin T."/>
            <person name="Rohde M."/>
            <person name="Goker M."/>
            <person name="Bristow J."/>
            <person name="Eisen J.A."/>
            <person name="Markowitz V."/>
            <person name="Hugenholtz P."/>
            <person name="Klenk H.P."/>
            <person name="Kyrpides N.C."/>
        </authorList>
    </citation>
    <scope>NUCLEOTIDE SEQUENCE [LARGE SCALE GENOMIC DNA]</scope>
    <source>
        <strain evidence="2">ATCC 51198 / DSM 5511 / JCM 9101 / NCIMB 13204 / VKM B-1734 / 4k</strain>
    </source>
</reference>
<dbReference type="HOGENOM" id="CLU_3263720_0_0_2"/>
<dbReference type="KEGG" id="htu:Htur_3043"/>
<gene>
    <name evidence="1" type="ordered locus">Htur_3043</name>
</gene>
<dbReference type="GeneID" id="75736086"/>